<comment type="caution">
    <text evidence="7">The sequence shown here is derived from an EMBL/GenBank/DDBJ whole genome shotgun (WGS) entry which is preliminary data.</text>
</comment>
<dbReference type="GO" id="GO:0008270">
    <property type="term" value="F:zinc ion binding"/>
    <property type="evidence" value="ECO:0007669"/>
    <property type="project" value="InterPro"/>
</dbReference>
<organism evidence="7 8">
    <name type="scientific">Penicillium solitum</name>
    <dbReference type="NCBI Taxonomy" id="60172"/>
    <lineage>
        <taxon>Eukaryota</taxon>
        <taxon>Fungi</taxon>
        <taxon>Dikarya</taxon>
        <taxon>Ascomycota</taxon>
        <taxon>Pezizomycotina</taxon>
        <taxon>Eurotiomycetes</taxon>
        <taxon>Eurotiomycetidae</taxon>
        <taxon>Eurotiales</taxon>
        <taxon>Aspergillaceae</taxon>
        <taxon>Penicillium</taxon>
    </lineage>
</organism>
<keyword evidence="4" id="KW-0539">Nucleus</keyword>
<accession>A0A1V6QLT6</accession>
<keyword evidence="3" id="KW-0804">Transcription</keyword>
<proteinExistence type="predicted"/>
<dbReference type="PANTHER" id="PTHR31001">
    <property type="entry name" value="UNCHARACTERIZED TRANSCRIPTIONAL REGULATORY PROTEIN"/>
    <property type="match status" value="1"/>
</dbReference>
<dbReference type="AlphaFoldDB" id="A0A1V6QLT6"/>
<keyword evidence="2" id="KW-0805">Transcription regulation</keyword>
<keyword evidence="8" id="KW-1185">Reference proteome</keyword>
<reference evidence="8" key="1">
    <citation type="journal article" date="2017" name="Nat. Microbiol.">
        <title>Global analysis of biosynthetic gene clusters reveals vast potential of secondary metabolite production in Penicillium species.</title>
        <authorList>
            <person name="Nielsen J.C."/>
            <person name="Grijseels S."/>
            <person name="Prigent S."/>
            <person name="Ji B."/>
            <person name="Dainat J."/>
            <person name="Nielsen K.F."/>
            <person name="Frisvad J.C."/>
            <person name="Workman M."/>
            <person name="Nielsen J."/>
        </authorList>
    </citation>
    <scope>NUCLEOTIDE SEQUENCE [LARGE SCALE GENOMIC DNA]</scope>
    <source>
        <strain evidence="8">IBT 29525</strain>
    </source>
</reference>
<dbReference type="GO" id="GO:0005634">
    <property type="term" value="C:nucleus"/>
    <property type="evidence" value="ECO:0007669"/>
    <property type="project" value="UniProtKB-SubCell"/>
</dbReference>
<dbReference type="InterPro" id="IPR007219">
    <property type="entry name" value="XnlR_reg_dom"/>
</dbReference>
<name>A0A1V6QLT6_9EURO</name>
<evidence type="ECO:0000256" key="2">
    <source>
        <dbReference type="ARBA" id="ARBA00023015"/>
    </source>
</evidence>
<evidence type="ECO:0000256" key="4">
    <source>
        <dbReference type="ARBA" id="ARBA00023242"/>
    </source>
</evidence>
<evidence type="ECO:0000259" key="6">
    <source>
        <dbReference type="SMART" id="SM00906"/>
    </source>
</evidence>
<feature type="region of interest" description="Disordered" evidence="5">
    <location>
        <begin position="1"/>
        <end position="55"/>
    </location>
</feature>
<feature type="domain" description="Xylanolytic transcriptional activator regulatory" evidence="6">
    <location>
        <begin position="261"/>
        <end position="334"/>
    </location>
</feature>
<sequence>MNAPPEGQDEHRVDSHLPGKDGSIWNGSPTGNRTSVRNKHVNDTKKRKDLRKRVSKACKTCARRKVKGNAGTLWKSSLMKFDQEALFRSGDNPSSPPSAFSLEGPPGTSRHENGTDSDTDSPPHLEPPVVNQADWNSCFESFCRDIHPHYPFLHLPTLSARYAEISNLSPFSPTFNFQSEQHRAQICQIFICLAMGKFCETSYAKSSKGSYAGGWGLYSAAVHIQPDFLTSEQECSDPILVPQTIVLMVMYLCCVDATEQAKRLLSVAISQLHCIGCHRSSNMDTMPVFKDELLRRLWCCVYALERELGLQTEGPLLIQDSNVDFALPRNLGDFWLSSHREDSSNSCDLRQELEEEVAKTRLINVSFIKDKTWHARAVNRIWGALHHEFSTKSEISCILIESLEYSAQKAEQLSKMGTDSVDEKQKPCWNGDRALQKKHESLMRIKWYYLRLSISRTALRQPQDVQTPNPLDKEGTKFTCLYLIDKLLISLEELPNEYPKFTFPYLNFWITAVDLGLEMIAEDSFLRECYGTTILQGLISLREFCSRTWLSTRMTRRILSMSQLSRSMRSGKKHVGNSTARRLALQKSALQKIPQTTISPLGFVVAAERETQSPLDKESSSLDCGSTPGEASSAEMFESSINSTAHYNIDALDSPTFPSHILPTADPLDIDVSMTDCFLESNKQFMTDEGGLSNALSYGVSEIGLDGAVLYALSDAHISPFGASC</sequence>
<feature type="compositionally biased region" description="Polar residues" evidence="5">
    <location>
        <begin position="25"/>
        <end position="35"/>
    </location>
</feature>
<dbReference type="PANTHER" id="PTHR31001:SF40">
    <property type="entry name" value="ZN(II)2CYS6 TRANSCRIPTION FACTOR (EUROFUNG)"/>
    <property type="match status" value="1"/>
</dbReference>
<dbReference type="SMART" id="SM00906">
    <property type="entry name" value="Fungal_trans"/>
    <property type="match status" value="1"/>
</dbReference>
<dbReference type="InterPro" id="IPR050613">
    <property type="entry name" value="Sec_Metabolite_Reg"/>
</dbReference>
<evidence type="ECO:0000313" key="8">
    <source>
        <dbReference type="Proteomes" id="UP000191612"/>
    </source>
</evidence>
<protein>
    <recommendedName>
        <fullName evidence="6">Xylanolytic transcriptional activator regulatory domain-containing protein</fullName>
    </recommendedName>
</protein>
<dbReference type="CDD" id="cd12148">
    <property type="entry name" value="fungal_TF_MHR"/>
    <property type="match status" value="1"/>
</dbReference>
<dbReference type="EMBL" id="MDYO01000061">
    <property type="protein sequence ID" value="OQD90141.1"/>
    <property type="molecule type" value="Genomic_DNA"/>
</dbReference>
<evidence type="ECO:0000256" key="3">
    <source>
        <dbReference type="ARBA" id="ARBA00023163"/>
    </source>
</evidence>
<evidence type="ECO:0000256" key="5">
    <source>
        <dbReference type="SAM" id="MobiDB-lite"/>
    </source>
</evidence>
<comment type="subcellular location">
    <subcellularLocation>
        <location evidence="1">Nucleus</location>
    </subcellularLocation>
</comment>
<dbReference type="GO" id="GO:0003677">
    <property type="term" value="F:DNA binding"/>
    <property type="evidence" value="ECO:0007669"/>
    <property type="project" value="InterPro"/>
</dbReference>
<evidence type="ECO:0000313" key="7">
    <source>
        <dbReference type="EMBL" id="OQD90141.1"/>
    </source>
</evidence>
<feature type="region of interest" description="Disordered" evidence="5">
    <location>
        <begin position="87"/>
        <end position="127"/>
    </location>
</feature>
<gene>
    <name evidence="7" type="ORF">PENSOL_c061G09791</name>
</gene>
<dbReference type="STRING" id="60172.A0A1V6QLT6"/>
<dbReference type="Pfam" id="PF04082">
    <property type="entry name" value="Fungal_trans"/>
    <property type="match status" value="1"/>
</dbReference>
<feature type="compositionally biased region" description="Basic and acidic residues" evidence="5">
    <location>
        <begin position="8"/>
        <end position="19"/>
    </location>
</feature>
<dbReference type="GO" id="GO:0006351">
    <property type="term" value="P:DNA-templated transcription"/>
    <property type="evidence" value="ECO:0007669"/>
    <property type="project" value="InterPro"/>
</dbReference>
<dbReference type="Proteomes" id="UP000191612">
    <property type="component" value="Unassembled WGS sequence"/>
</dbReference>
<evidence type="ECO:0000256" key="1">
    <source>
        <dbReference type="ARBA" id="ARBA00004123"/>
    </source>
</evidence>